<proteinExistence type="predicted"/>
<accession>A0A9W7KWG3</accession>
<dbReference type="AlphaFoldDB" id="A0A9W7KWG3"/>
<organism evidence="1 2">
    <name type="scientific">Triparma laevis f. longispina</name>
    <dbReference type="NCBI Taxonomy" id="1714387"/>
    <lineage>
        <taxon>Eukaryota</taxon>
        <taxon>Sar</taxon>
        <taxon>Stramenopiles</taxon>
        <taxon>Ochrophyta</taxon>
        <taxon>Bolidophyceae</taxon>
        <taxon>Parmales</taxon>
        <taxon>Triparmaceae</taxon>
        <taxon>Triparma</taxon>
    </lineage>
</organism>
<protein>
    <submittedName>
        <fullName evidence="1">Uncharacterized protein</fullName>
    </submittedName>
</protein>
<evidence type="ECO:0000313" key="2">
    <source>
        <dbReference type="Proteomes" id="UP001165122"/>
    </source>
</evidence>
<dbReference type="EMBL" id="BRXW01000206">
    <property type="protein sequence ID" value="GMI14029.1"/>
    <property type="molecule type" value="Genomic_DNA"/>
</dbReference>
<dbReference type="OrthoDB" id="10428300at2759"/>
<reference evidence="2" key="1">
    <citation type="journal article" date="2023" name="Commun. Biol.">
        <title>Genome analysis of Parmales, the sister group of diatoms, reveals the evolutionary specialization of diatoms from phago-mixotrophs to photoautotrophs.</title>
        <authorList>
            <person name="Ban H."/>
            <person name="Sato S."/>
            <person name="Yoshikawa S."/>
            <person name="Yamada K."/>
            <person name="Nakamura Y."/>
            <person name="Ichinomiya M."/>
            <person name="Sato N."/>
            <person name="Blanc-Mathieu R."/>
            <person name="Endo H."/>
            <person name="Kuwata A."/>
            <person name="Ogata H."/>
        </authorList>
    </citation>
    <scope>NUCLEOTIDE SEQUENCE [LARGE SCALE GENOMIC DNA]</scope>
    <source>
        <strain evidence="2">NIES 3700</strain>
    </source>
</reference>
<dbReference type="Proteomes" id="UP001165122">
    <property type="component" value="Unassembled WGS sequence"/>
</dbReference>
<gene>
    <name evidence="1" type="ORF">TrLO_g2107</name>
</gene>
<name>A0A9W7KWG3_9STRA</name>
<keyword evidence="2" id="KW-1185">Reference proteome</keyword>
<comment type="caution">
    <text evidence="1">The sequence shown here is derived from an EMBL/GenBank/DDBJ whole genome shotgun (WGS) entry which is preliminary data.</text>
</comment>
<evidence type="ECO:0000313" key="1">
    <source>
        <dbReference type="EMBL" id="GMI14029.1"/>
    </source>
</evidence>
<sequence>MSVKSSTIAIGATAIALAAGAYFYASSSSSSSSDEPISEEDLMSAEECAKLFSIMIQKMKLQLNKLGQMIQQIQASGQQIPQEQLQAWLLSEYEKGVMSTQKEVVEAEDVDEDDWQTSTLYHLKNNSSETLSAMVKEFKLMYRQIGGSPPAEGNLPNWSIDEFIGVLEVYMRSMTTCMTQIVSTVRKESGNVDGKLEDKQLMEIRGAFQASADKFSNKVLQEGYGIDQDVFASIMQKFQTEKRVNDCLTALAEEQNRAFKEMGVA</sequence>